<dbReference type="Gene3D" id="3.60.15.10">
    <property type="entry name" value="Ribonuclease Z/Hydroxyacylglutathione hydrolase-like"/>
    <property type="match status" value="1"/>
</dbReference>
<reference evidence="7" key="1">
    <citation type="journal article" date="2023" name="Mol. Phylogenet. Evol.">
        <title>Genome-scale phylogeny and comparative genomics of the fungal order Sordariales.</title>
        <authorList>
            <person name="Hensen N."/>
            <person name="Bonometti L."/>
            <person name="Westerberg I."/>
            <person name="Brannstrom I.O."/>
            <person name="Guillou S."/>
            <person name="Cros-Aarteil S."/>
            <person name="Calhoun S."/>
            <person name="Haridas S."/>
            <person name="Kuo A."/>
            <person name="Mondo S."/>
            <person name="Pangilinan J."/>
            <person name="Riley R."/>
            <person name="LaButti K."/>
            <person name="Andreopoulos B."/>
            <person name="Lipzen A."/>
            <person name="Chen C."/>
            <person name="Yan M."/>
            <person name="Daum C."/>
            <person name="Ng V."/>
            <person name="Clum A."/>
            <person name="Steindorff A."/>
            <person name="Ohm R.A."/>
            <person name="Martin F."/>
            <person name="Silar P."/>
            <person name="Natvig D.O."/>
            <person name="Lalanne C."/>
            <person name="Gautier V."/>
            <person name="Ament-Velasquez S.L."/>
            <person name="Kruys A."/>
            <person name="Hutchinson M.I."/>
            <person name="Powell A.J."/>
            <person name="Barry K."/>
            <person name="Miller A.N."/>
            <person name="Grigoriev I.V."/>
            <person name="Debuchy R."/>
            <person name="Gladieux P."/>
            <person name="Hiltunen Thoren M."/>
            <person name="Johannesson H."/>
        </authorList>
    </citation>
    <scope>NUCLEOTIDE SEQUENCE</scope>
    <source>
        <strain evidence="7">CBS 103.79</strain>
    </source>
</reference>
<sequence>MSTPQLPALPEVTRLSPSCIRILAGNPGRFTLQGTNTYLLGSGSSRLLIDTGEGRPSWISALHRVLQDEGASLAATLITHWHHDHTGGIVDVLKAWPGTAVYKHGGAVGDGDTALGEGVQEMRDGQRFVVDGASLAAVHTPGHTTDHVVLVWEEAGAVFTGDNVLGHGTSVFGDLGAYVDSLERMRGLFGSGTAAGGQDGVGGSAFPGHGPVVTDGVGKIAEYIQHRAQREEQVVQTLRAENSAAAAAAAAQGTTTAVGSEDGRKTWTVMELVRSIYRNVPESLHPAAAGGVVQILQKLAREGKAVLEGDGERWRLAGAGRSVL</sequence>
<keyword evidence="3" id="KW-0479">Metal-binding</keyword>
<organism evidence="7 8">
    <name type="scientific">Staphylotrichum tortipilum</name>
    <dbReference type="NCBI Taxonomy" id="2831512"/>
    <lineage>
        <taxon>Eukaryota</taxon>
        <taxon>Fungi</taxon>
        <taxon>Dikarya</taxon>
        <taxon>Ascomycota</taxon>
        <taxon>Pezizomycotina</taxon>
        <taxon>Sordariomycetes</taxon>
        <taxon>Sordariomycetidae</taxon>
        <taxon>Sordariales</taxon>
        <taxon>Chaetomiaceae</taxon>
        <taxon>Staphylotrichum</taxon>
    </lineage>
</organism>
<dbReference type="GO" id="GO:0016787">
    <property type="term" value="F:hydrolase activity"/>
    <property type="evidence" value="ECO:0007669"/>
    <property type="project" value="UniProtKB-KW"/>
</dbReference>
<dbReference type="CDD" id="cd07722">
    <property type="entry name" value="LACTB2-like_MBL-fold"/>
    <property type="match status" value="1"/>
</dbReference>
<evidence type="ECO:0000256" key="1">
    <source>
        <dbReference type="ARBA" id="ARBA00001947"/>
    </source>
</evidence>
<dbReference type="Gene3D" id="1.10.10.10">
    <property type="entry name" value="Winged helix-like DNA-binding domain superfamily/Winged helix DNA-binding domain"/>
    <property type="match status" value="1"/>
</dbReference>
<keyword evidence="5" id="KW-0862">Zinc</keyword>
<evidence type="ECO:0000256" key="4">
    <source>
        <dbReference type="ARBA" id="ARBA00022801"/>
    </source>
</evidence>
<dbReference type="AlphaFoldDB" id="A0AAN6RXN0"/>
<dbReference type="InterPro" id="IPR036388">
    <property type="entry name" value="WH-like_DNA-bd_sf"/>
</dbReference>
<dbReference type="Pfam" id="PF00753">
    <property type="entry name" value="Lactamase_B"/>
    <property type="match status" value="1"/>
</dbReference>
<gene>
    <name evidence="7" type="ORF">C8A05DRAFT_11982</name>
</gene>
<dbReference type="FunFam" id="1.10.10.10:FF:000328">
    <property type="entry name" value="Lactamase beta 2"/>
    <property type="match status" value="1"/>
</dbReference>
<evidence type="ECO:0000256" key="5">
    <source>
        <dbReference type="ARBA" id="ARBA00022833"/>
    </source>
</evidence>
<dbReference type="PANTHER" id="PTHR23131:SF0">
    <property type="entry name" value="ENDORIBONUCLEASE LACTB2"/>
    <property type="match status" value="1"/>
</dbReference>
<evidence type="ECO:0000256" key="2">
    <source>
        <dbReference type="ARBA" id="ARBA00006759"/>
    </source>
</evidence>
<proteinExistence type="inferred from homology"/>
<dbReference type="InterPro" id="IPR041516">
    <property type="entry name" value="LACTB2_WH"/>
</dbReference>
<name>A0AAN6RXN0_9PEZI</name>
<dbReference type="SMART" id="SM00849">
    <property type="entry name" value="Lactamase_B"/>
    <property type="match status" value="1"/>
</dbReference>
<dbReference type="PANTHER" id="PTHR23131">
    <property type="entry name" value="ENDORIBONUCLEASE LACTB2"/>
    <property type="match status" value="1"/>
</dbReference>
<dbReference type="SUPFAM" id="SSF56281">
    <property type="entry name" value="Metallo-hydrolase/oxidoreductase"/>
    <property type="match status" value="1"/>
</dbReference>
<dbReference type="GO" id="GO:0046872">
    <property type="term" value="F:metal ion binding"/>
    <property type="evidence" value="ECO:0007669"/>
    <property type="project" value="UniProtKB-KW"/>
</dbReference>
<keyword evidence="8" id="KW-1185">Reference proteome</keyword>
<dbReference type="InterPro" id="IPR050662">
    <property type="entry name" value="Sec-metab_biosynth-thioest"/>
</dbReference>
<evidence type="ECO:0000313" key="8">
    <source>
        <dbReference type="Proteomes" id="UP001303889"/>
    </source>
</evidence>
<comment type="cofactor">
    <cofactor evidence="1">
        <name>Zn(2+)</name>
        <dbReference type="ChEBI" id="CHEBI:29105"/>
    </cofactor>
</comment>
<dbReference type="GO" id="GO:0044550">
    <property type="term" value="P:secondary metabolite biosynthetic process"/>
    <property type="evidence" value="ECO:0007669"/>
    <property type="project" value="TreeGrafter"/>
</dbReference>
<feature type="domain" description="Metallo-beta-lactamase" evidence="6">
    <location>
        <begin position="34"/>
        <end position="198"/>
    </location>
</feature>
<dbReference type="InterPro" id="IPR036866">
    <property type="entry name" value="RibonucZ/Hydroxyglut_hydro"/>
</dbReference>
<reference evidence="7" key="2">
    <citation type="submission" date="2023-05" db="EMBL/GenBank/DDBJ databases">
        <authorList>
            <consortium name="Lawrence Berkeley National Laboratory"/>
            <person name="Steindorff A."/>
            <person name="Hensen N."/>
            <person name="Bonometti L."/>
            <person name="Westerberg I."/>
            <person name="Brannstrom I.O."/>
            <person name="Guillou S."/>
            <person name="Cros-Aarteil S."/>
            <person name="Calhoun S."/>
            <person name="Haridas S."/>
            <person name="Kuo A."/>
            <person name="Mondo S."/>
            <person name="Pangilinan J."/>
            <person name="Riley R."/>
            <person name="Labutti K."/>
            <person name="Andreopoulos B."/>
            <person name="Lipzen A."/>
            <person name="Chen C."/>
            <person name="Yanf M."/>
            <person name="Daum C."/>
            <person name="Ng V."/>
            <person name="Clum A."/>
            <person name="Ohm R."/>
            <person name="Martin F."/>
            <person name="Silar P."/>
            <person name="Natvig D."/>
            <person name="Lalanne C."/>
            <person name="Gautier V."/>
            <person name="Ament-Velasquez S.L."/>
            <person name="Kruys A."/>
            <person name="Hutchinson M.I."/>
            <person name="Powell A.J."/>
            <person name="Barry K."/>
            <person name="Miller A.N."/>
            <person name="Grigoriev I.V."/>
            <person name="Debuchy R."/>
            <person name="Gladieux P."/>
            <person name="Thoren M.H."/>
            <person name="Johannesson H."/>
        </authorList>
    </citation>
    <scope>NUCLEOTIDE SEQUENCE</scope>
    <source>
        <strain evidence="7">CBS 103.79</strain>
    </source>
</reference>
<dbReference type="InterPro" id="IPR001279">
    <property type="entry name" value="Metallo-B-lactamas"/>
</dbReference>
<evidence type="ECO:0000259" key="6">
    <source>
        <dbReference type="SMART" id="SM00849"/>
    </source>
</evidence>
<accession>A0AAN6RXN0</accession>
<dbReference type="EMBL" id="MU855332">
    <property type="protein sequence ID" value="KAK3906243.1"/>
    <property type="molecule type" value="Genomic_DNA"/>
</dbReference>
<evidence type="ECO:0000313" key="7">
    <source>
        <dbReference type="EMBL" id="KAK3906243.1"/>
    </source>
</evidence>
<comment type="similarity">
    <text evidence="2">Belongs to the metallo-beta-lactamase superfamily. Glyoxalase II family.</text>
</comment>
<dbReference type="Proteomes" id="UP001303889">
    <property type="component" value="Unassembled WGS sequence"/>
</dbReference>
<dbReference type="Pfam" id="PF17778">
    <property type="entry name" value="WHD_BLACT"/>
    <property type="match status" value="1"/>
</dbReference>
<evidence type="ECO:0000256" key="3">
    <source>
        <dbReference type="ARBA" id="ARBA00022723"/>
    </source>
</evidence>
<dbReference type="FunFam" id="3.60.15.10:FF:000041">
    <property type="entry name" value="Metallo-beta-lactamase domain protein"/>
    <property type="match status" value="1"/>
</dbReference>
<protein>
    <submittedName>
        <fullName evidence="7">Beta-lactamase-like protein</fullName>
    </submittedName>
</protein>
<dbReference type="InterPro" id="IPR047921">
    <property type="entry name" value="LACTB2-like_MBL-fold"/>
</dbReference>
<comment type="caution">
    <text evidence="7">The sequence shown here is derived from an EMBL/GenBank/DDBJ whole genome shotgun (WGS) entry which is preliminary data.</text>
</comment>
<keyword evidence="4" id="KW-0378">Hydrolase</keyword>